<accession>A0A3B3CCX3</accession>
<evidence type="ECO:0000313" key="2">
    <source>
        <dbReference type="Proteomes" id="UP000261560"/>
    </source>
</evidence>
<evidence type="ECO:0000313" key="1">
    <source>
        <dbReference type="Ensembl" id="ENSOMEP00000014917.1"/>
    </source>
</evidence>
<reference evidence="1" key="1">
    <citation type="submission" date="2025-08" db="UniProtKB">
        <authorList>
            <consortium name="Ensembl"/>
        </authorList>
    </citation>
    <scope>IDENTIFICATION</scope>
</reference>
<organism evidence="1 2">
    <name type="scientific">Oryzias melastigma</name>
    <name type="common">Marine medaka</name>
    <dbReference type="NCBI Taxonomy" id="30732"/>
    <lineage>
        <taxon>Eukaryota</taxon>
        <taxon>Metazoa</taxon>
        <taxon>Chordata</taxon>
        <taxon>Craniata</taxon>
        <taxon>Vertebrata</taxon>
        <taxon>Euteleostomi</taxon>
        <taxon>Actinopterygii</taxon>
        <taxon>Neopterygii</taxon>
        <taxon>Teleostei</taxon>
        <taxon>Neoteleostei</taxon>
        <taxon>Acanthomorphata</taxon>
        <taxon>Ovalentaria</taxon>
        <taxon>Atherinomorphae</taxon>
        <taxon>Beloniformes</taxon>
        <taxon>Adrianichthyidae</taxon>
        <taxon>Oryziinae</taxon>
        <taxon>Oryzias</taxon>
    </lineage>
</organism>
<dbReference type="Proteomes" id="UP000261560">
    <property type="component" value="Unplaced"/>
</dbReference>
<keyword evidence="2" id="KW-1185">Reference proteome</keyword>
<name>A0A3B3CCX3_ORYME</name>
<sequence length="103" mass="11260">KSHLPPSSVKRQFSQFKKGYQNVEDSQWCLKNTGTLEKSLSCRLDLVCSTLDRGNGAELCAVVQPRSNLQLEGSVIKVITTIGASEQKLKVPGILELNVLSDS</sequence>
<proteinExistence type="predicted"/>
<reference evidence="1" key="2">
    <citation type="submission" date="2025-09" db="UniProtKB">
        <authorList>
            <consortium name="Ensembl"/>
        </authorList>
    </citation>
    <scope>IDENTIFICATION</scope>
</reference>
<dbReference type="PaxDb" id="30732-ENSOMEP00000014917"/>
<protein>
    <submittedName>
        <fullName evidence="1">Uncharacterized protein</fullName>
    </submittedName>
</protein>
<dbReference type="AlphaFoldDB" id="A0A3B3CCX3"/>
<dbReference type="Ensembl" id="ENSOMET00000033765.1">
    <property type="protein sequence ID" value="ENSOMEP00000014917.1"/>
    <property type="gene ID" value="ENSOMEG00000016462.1"/>
</dbReference>